<proteinExistence type="predicted"/>
<dbReference type="EMBL" id="JASBWS010000081">
    <property type="protein sequence ID" value="KAJ9099702.1"/>
    <property type="molecule type" value="Genomic_DNA"/>
</dbReference>
<accession>A0ACC2VLB9</accession>
<reference evidence="1" key="1">
    <citation type="submission" date="2023-04" db="EMBL/GenBank/DDBJ databases">
        <title>Draft Genome sequencing of Naganishia species isolated from polar environments using Oxford Nanopore Technology.</title>
        <authorList>
            <person name="Leo P."/>
            <person name="Venkateswaran K."/>
        </authorList>
    </citation>
    <scope>NUCLEOTIDE SEQUENCE</scope>
    <source>
        <strain evidence="1">MNA-CCFEE 5262</strain>
    </source>
</reference>
<evidence type="ECO:0000313" key="2">
    <source>
        <dbReference type="Proteomes" id="UP001230649"/>
    </source>
</evidence>
<organism evidence="1 2">
    <name type="scientific">Naganishia adeliensis</name>
    <dbReference type="NCBI Taxonomy" id="92952"/>
    <lineage>
        <taxon>Eukaryota</taxon>
        <taxon>Fungi</taxon>
        <taxon>Dikarya</taxon>
        <taxon>Basidiomycota</taxon>
        <taxon>Agaricomycotina</taxon>
        <taxon>Tremellomycetes</taxon>
        <taxon>Filobasidiales</taxon>
        <taxon>Filobasidiaceae</taxon>
        <taxon>Naganishia</taxon>
    </lineage>
</organism>
<evidence type="ECO:0000313" key="1">
    <source>
        <dbReference type="EMBL" id="KAJ9099702.1"/>
    </source>
</evidence>
<keyword evidence="2" id="KW-1185">Reference proteome</keyword>
<gene>
    <name evidence="1" type="ORF">QFC20_005635</name>
</gene>
<name>A0ACC2VLB9_9TREE</name>
<comment type="caution">
    <text evidence="1">The sequence shown here is derived from an EMBL/GenBank/DDBJ whole genome shotgun (WGS) entry which is preliminary data.</text>
</comment>
<protein>
    <submittedName>
        <fullName evidence="1">Uncharacterized protein</fullName>
    </submittedName>
</protein>
<dbReference type="Proteomes" id="UP001230649">
    <property type="component" value="Unassembled WGS sequence"/>
</dbReference>
<sequence>MLSKTTQSLSLVALLASSIQPAAAAYDLIVSHAGSTFFDGFTFATGYDNTTNGDVFWKSDSNVAFVNDVGRVILKVDNVTDVPYNEKRNSVKLYSKNYYKPGTVWVMDATHVPVGCSVWPALFTQGTNWPEHGEIGKLLSSPRSPNPSLRDVVGVDIFEVVNNENANQYALHTTAGCTASVNQTLGQSGNTGSTSCDQNQNSGSGCTVRDNNQASAGEGFNAAGGGVYVAAFELSGINIWFFSRDQVPSALNVGSNSIDVSALGQPSASYSAGSCDIAKYFGSQQLTLDITLCGDFAGGPSILSQTCPALVAPQNCYTTYVLNSTNYDRAYFEINYLNVYGTSGSIDASLSTGGGAMTTGRSSSTAAQPTTASRSGGVGSMSVTSTSTGANGNTIATQTPVSSAVSGFKGVWVGAVGVVSVAVWSLL</sequence>